<keyword evidence="2" id="KW-0812">Transmembrane</keyword>
<keyword evidence="2" id="KW-0472">Membrane</keyword>
<feature type="compositionally biased region" description="Basic residues" evidence="1">
    <location>
        <begin position="1"/>
        <end position="17"/>
    </location>
</feature>
<name>A0ABP6Y4M8_9ACTN</name>
<dbReference type="RefSeq" id="WP_204911221.1">
    <property type="nucleotide sequence ID" value="NZ_BAAAYR010000005.1"/>
</dbReference>
<evidence type="ECO:0008006" key="5">
    <source>
        <dbReference type="Google" id="ProtNLM"/>
    </source>
</evidence>
<evidence type="ECO:0000313" key="4">
    <source>
        <dbReference type="Proteomes" id="UP001500767"/>
    </source>
</evidence>
<proteinExistence type="predicted"/>
<feature type="transmembrane region" description="Helical" evidence="2">
    <location>
        <begin position="45"/>
        <end position="69"/>
    </location>
</feature>
<reference evidence="4" key="1">
    <citation type="journal article" date="2019" name="Int. J. Syst. Evol. Microbiol.">
        <title>The Global Catalogue of Microorganisms (GCM) 10K type strain sequencing project: providing services to taxonomists for standard genome sequencing and annotation.</title>
        <authorList>
            <consortium name="The Broad Institute Genomics Platform"/>
            <consortium name="The Broad Institute Genome Sequencing Center for Infectious Disease"/>
            <person name="Wu L."/>
            <person name="Ma J."/>
        </authorList>
    </citation>
    <scope>NUCLEOTIDE SEQUENCE [LARGE SCALE GENOMIC DNA]</scope>
    <source>
        <strain evidence="4">JCM 16540</strain>
    </source>
</reference>
<dbReference type="Proteomes" id="UP001500767">
    <property type="component" value="Unassembled WGS sequence"/>
</dbReference>
<organism evidence="3 4">
    <name type="scientific">Microlunatus spumicola</name>
    <dbReference type="NCBI Taxonomy" id="81499"/>
    <lineage>
        <taxon>Bacteria</taxon>
        <taxon>Bacillati</taxon>
        <taxon>Actinomycetota</taxon>
        <taxon>Actinomycetes</taxon>
        <taxon>Propionibacteriales</taxon>
        <taxon>Propionibacteriaceae</taxon>
        <taxon>Microlunatus</taxon>
    </lineage>
</organism>
<gene>
    <name evidence="3" type="ORF">GCM10022197_38290</name>
</gene>
<feature type="compositionally biased region" description="Low complexity" evidence="1">
    <location>
        <begin position="18"/>
        <end position="27"/>
    </location>
</feature>
<evidence type="ECO:0000256" key="1">
    <source>
        <dbReference type="SAM" id="MobiDB-lite"/>
    </source>
</evidence>
<protein>
    <recommendedName>
        <fullName evidence="5">Heavy metal transporter</fullName>
    </recommendedName>
</protein>
<sequence length="320" mass="35021">MPARTPPRKPAARKTAARKPSGSAARTSTRRRAGGPAPAYARRRALAVGALLVVVALVVVAALGVRAFLRDRGVAPPVPGEERCVVTVNDRDVELDLDQAHYTSIVVGLSVRRGLAPRAGSIAMATVYQETGIRNLDYGDRDSVGLFQQRPSQGWGSEKQLMDPYYATTKFYNALVRVNDWETRDITKVAQAVQRSAYPDAYRDHEPDARVLASALTGQTARAVTCLVHDDDEDGDADGLAESLEETFRSDAKATDKVVTMTAKTKRLAWAYAQYAVANASRHGVQTVEVDDRVWTRDQFTLPTWVKQGDAGRTVRITVR</sequence>
<keyword evidence="2" id="KW-1133">Transmembrane helix</keyword>
<dbReference type="EMBL" id="BAAAYR010000005">
    <property type="protein sequence ID" value="GAA3577360.1"/>
    <property type="molecule type" value="Genomic_DNA"/>
</dbReference>
<comment type="caution">
    <text evidence="3">The sequence shown here is derived from an EMBL/GenBank/DDBJ whole genome shotgun (WGS) entry which is preliminary data.</text>
</comment>
<evidence type="ECO:0000313" key="3">
    <source>
        <dbReference type="EMBL" id="GAA3577360.1"/>
    </source>
</evidence>
<accession>A0ABP6Y4M8</accession>
<evidence type="ECO:0000256" key="2">
    <source>
        <dbReference type="SAM" id="Phobius"/>
    </source>
</evidence>
<keyword evidence="4" id="KW-1185">Reference proteome</keyword>
<feature type="region of interest" description="Disordered" evidence="1">
    <location>
        <begin position="1"/>
        <end position="38"/>
    </location>
</feature>